<proteinExistence type="inferred from homology"/>
<comment type="pathway">
    <text evidence="1">Carbohydrate metabolism; galactose metabolism.</text>
</comment>
<evidence type="ECO:0000256" key="1">
    <source>
        <dbReference type="ARBA" id="ARBA00004947"/>
    </source>
</evidence>
<evidence type="ECO:0000256" key="4">
    <source>
        <dbReference type="ARBA" id="ARBA00031367"/>
    </source>
</evidence>
<protein>
    <recommendedName>
        <fullName evidence="3">UDP-glucose 4-epimerase</fullName>
    </recommendedName>
    <alternativeName>
        <fullName evidence="5">Galactowaldenase</fullName>
    </alternativeName>
    <alternativeName>
        <fullName evidence="4">UDP-galactose 4-epimerase</fullName>
    </alternativeName>
</protein>
<dbReference type="SUPFAM" id="SSF51735">
    <property type="entry name" value="NAD(P)-binding Rossmann-fold domains"/>
    <property type="match status" value="1"/>
</dbReference>
<dbReference type="Pfam" id="PF01370">
    <property type="entry name" value="Epimerase"/>
    <property type="match status" value="1"/>
</dbReference>
<name>A0A2M8L2A5_9BACT</name>
<dbReference type="GO" id="GO:0033499">
    <property type="term" value="P:galactose catabolic process via UDP-galactose, Leloir pathway"/>
    <property type="evidence" value="ECO:0007669"/>
    <property type="project" value="TreeGrafter"/>
</dbReference>
<dbReference type="PANTHER" id="PTHR43725">
    <property type="entry name" value="UDP-GLUCOSE 4-EPIMERASE"/>
    <property type="match status" value="1"/>
</dbReference>
<dbReference type="PANTHER" id="PTHR43725:SF53">
    <property type="entry name" value="UDP-ARABINOSE 4-EPIMERASE 1"/>
    <property type="match status" value="1"/>
</dbReference>
<dbReference type="InterPro" id="IPR036291">
    <property type="entry name" value="NAD(P)-bd_dom_sf"/>
</dbReference>
<dbReference type="Proteomes" id="UP000229766">
    <property type="component" value="Unassembled WGS sequence"/>
</dbReference>
<accession>A0A2M8L2A5</accession>
<dbReference type="EMBL" id="PFEI01000054">
    <property type="protein sequence ID" value="PJE67049.1"/>
    <property type="molecule type" value="Genomic_DNA"/>
</dbReference>
<feature type="domain" description="NAD-dependent epimerase/dehydratase" evidence="6">
    <location>
        <begin position="3"/>
        <end position="188"/>
    </location>
</feature>
<evidence type="ECO:0000256" key="3">
    <source>
        <dbReference type="ARBA" id="ARBA00018569"/>
    </source>
</evidence>
<evidence type="ECO:0000256" key="5">
    <source>
        <dbReference type="ARBA" id="ARBA00033067"/>
    </source>
</evidence>
<dbReference type="AlphaFoldDB" id="A0A2M8L2A5"/>
<comment type="similarity">
    <text evidence="2">Belongs to the NAD(P)-dependent epimerase/dehydratase family.</text>
</comment>
<evidence type="ECO:0000313" key="7">
    <source>
        <dbReference type="EMBL" id="PJE67049.1"/>
    </source>
</evidence>
<feature type="non-terminal residue" evidence="7">
    <location>
        <position position="189"/>
    </location>
</feature>
<sequence>MHILITGGAGYIGAITAKECLQAGHEVLVFDHFISHDPSKLGDTPFVKGDLLDPSSLDSALADFHPDLVMHFAAYIQMGESVQNPEKYFKNNVEGSRNLLDTMVKAGVKKLVFASSAGVYGNPLHLPIPEDDPKNPENPYGQTKWDVEQMLEEYDLKHDLKSISIRFFNAAGATPPLGEDHHDESHLIP</sequence>
<evidence type="ECO:0000259" key="6">
    <source>
        <dbReference type="Pfam" id="PF01370"/>
    </source>
</evidence>
<evidence type="ECO:0000256" key="2">
    <source>
        <dbReference type="ARBA" id="ARBA00007637"/>
    </source>
</evidence>
<dbReference type="Gene3D" id="3.40.50.720">
    <property type="entry name" value="NAD(P)-binding Rossmann-like Domain"/>
    <property type="match status" value="1"/>
</dbReference>
<reference evidence="8" key="1">
    <citation type="submission" date="2017-09" db="EMBL/GenBank/DDBJ databases">
        <title>Depth-based differentiation of microbial function through sediment-hosted aquifers and enrichment of novel symbionts in the deep terrestrial subsurface.</title>
        <authorList>
            <person name="Probst A.J."/>
            <person name="Ladd B."/>
            <person name="Jarett J.K."/>
            <person name="Geller-Mcgrath D.E."/>
            <person name="Sieber C.M.K."/>
            <person name="Emerson J.B."/>
            <person name="Anantharaman K."/>
            <person name="Thomas B.C."/>
            <person name="Malmstrom R."/>
            <person name="Stieglmeier M."/>
            <person name="Klingl A."/>
            <person name="Woyke T."/>
            <person name="Ryan C.M."/>
            <person name="Banfield J.F."/>
        </authorList>
    </citation>
    <scope>NUCLEOTIDE SEQUENCE [LARGE SCALE GENOMIC DNA]</scope>
</reference>
<dbReference type="Gene3D" id="3.90.25.10">
    <property type="entry name" value="UDP-galactose 4-epimerase, domain 1"/>
    <property type="match status" value="1"/>
</dbReference>
<dbReference type="InterPro" id="IPR001509">
    <property type="entry name" value="Epimerase_deHydtase"/>
</dbReference>
<evidence type="ECO:0000313" key="8">
    <source>
        <dbReference type="Proteomes" id="UP000229766"/>
    </source>
</evidence>
<comment type="caution">
    <text evidence="7">The sequence shown here is derived from an EMBL/GenBank/DDBJ whole genome shotgun (WGS) entry which is preliminary data.</text>
</comment>
<gene>
    <name evidence="7" type="ORF">COU93_00885</name>
</gene>
<organism evidence="7 8">
    <name type="scientific">Candidatus Shapirobacteria bacterium CG10_big_fil_rev_8_21_14_0_10_36_6</name>
    <dbReference type="NCBI Taxonomy" id="1974886"/>
    <lineage>
        <taxon>Bacteria</taxon>
        <taxon>Candidatus Shapironibacteriota</taxon>
    </lineage>
</organism>